<keyword evidence="2" id="KW-1185">Reference proteome</keyword>
<evidence type="ECO:0000313" key="2">
    <source>
        <dbReference type="Proteomes" id="UP000006201"/>
    </source>
</evidence>
<evidence type="ECO:0000313" key="1">
    <source>
        <dbReference type="EMBL" id="EAR27643.1"/>
    </source>
</evidence>
<dbReference type="HOGENOM" id="CLU_3204250_0_0_6"/>
<dbReference type="EMBL" id="AAOH01000005">
    <property type="protein sequence ID" value="EAR27643.1"/>
    <property type="molecule type" value="Genomic_DNA"/>
</dbReference>
<accession>A4CBA6</accession>
<comment type="caution">
    <text evidence="1">The sequence shown here is derived from an EMBL/GenBank/DDBJ whole genome shotgun (WGS) entry which is preliminary data.</text>
</comment>
<sequence length="45" mass="5324">MFLSFYPAPLIDNCAFYHFTPWRLSFLVVGYSTQKKLKFFTLGDL</sequence>
<organism evidence="1 2">
    <name type="scientific">Pseudoalteromonas tunicata D2</name>
    <dbReference type="NCBI Taxonomy" id="87626"/>
    <lineage>
        <taxon>Bacteria</taxon>
        <taxon>Pseudomonadati</taxon>
        <taxon>Pseudomonadota</taxon>
        <taxon>Gammaproteobacteria</taxon>
        <taxon>Alteromonadales</taxon>
        <taxon>Pseudoalteromonadaceae</taxon>
        <taxon>Pseudoalteromonas</taxon>
    </lineage>
</organism>
<proteinExistence type="predicted"/>
<protein>
    <submittedName>
        <fullName evidence="1">Uncharacterized protein</fullName>
    </submittedName>
</protein>
<dbReference type="AlphaFoldDB" id="A4CBA6"/>
<dbReference type="Proteomes" id="UP000006201">
    <property type="component" value="Unassembled WGS sequence"/>
</dbReference>
<reference evidence="1 2" key="1">
    <citation type="submission" date="2006-02" db="EMBL/GenBank/DDBJ databases">
        <authorList>
            <person name="Moran M.A."/>
            <person name="Kjelleberg S."/>
            <person name="Egan S."/>
            <person name="Saunders N."/>
            <person name="Thomas T."/>
            <person name="Ferriera S."/>
            <person name="Johnson J."/>
            <person name="Kravitz S."/>
            <person name="Halpern A."/>
            <person name="Remington K."/>
            <person name="Beeson K."/>
            <person name="Tran B."/>
            <person name="Rogers Y.-H."/>
            <person name="Friedman R."/>
            <person name="Venter J.C."/>
        </authorList>
    </citation>
    <scope>NUCLEOTIDE SEQUENCE [LARGE SCALE GENOMIC DNA]</scope>
    <source>
        <strain evidence="1 2">D2</strain>
    </source>
</reference>
<gene>
    <name evidence="1" type="ORF">PTD2_17515</name>
</gene>
<name>A4CBA6_9GAMM</name>